<dbReference type="Proteomes" id="UP000054559">
    <property type="component" value="Unassembled WGS sequence"/>
</dbReference>
<gene>
    <name evidence="1" type="ORF">CISG_02876</name>
</gene>
<dbReference type="OrthoDB" id="2112446at2759"/>
<evidence type="ECO:0000313" key="1">
    <source>
        <dbReference type="EMBL" id="KMU81860.1"/>
    </source>
</evidence>
<reference evidence="2" key="1">
    <citation type="journal article" date="2010" name="Genome Res.">
        <title>Population genomic sequencing of Coccidioides fungi reveals recent hybridization and transposon control.</title>
        <authorList>
            <person name="Neafsey D.E."/>
            <person name="Barker B.M."/>
            <person name="Sharpton T.J."/>
            <person name="Stajich J.E."/>
            <person name="Park D.J."/>
            <person name="Whiston E."/>
            <person name="Hung C.-Y."/>
            <person name="McMahan C."/>
            <person name="White J."/>
            <person name="Sykes S."/>
            <person name="Heiman D."/>
            <person name="Young S."/>
            <person name="Zeng Q."/>
            <person name="Abouelleil A."/>
            <person name="Aftuck L."/>
            <person name="Bessette D."/>
            <person name="Brown A."/>
            <person name="FitzGerald M."/>
            <person name="Lui A."/>
            <person name="Macdonald J.P."/>
            <person name="Priest M."/>
            <person name="Orbach M.J."/>
            <person name="Galgiani J.N."/>
            <person name="Kirkland T.N."/>
            <person name="Cole G.T."/>
            <person name="Birren B.W."/>
            <person name="Henn M.R."/>
            <person name="Taylor J.W."/>
            <person name="Rounsley S.D."/>
        </authorList>
    </citation>
    <scope>NUCLEOTIDE SEQUENCE [LARGE SCALE GENOMIC DNA]</scope>
    <source>
        <strain evidence="2">RMSCC 3703</strain>
    </source>
</reference>
<accession>A0A0J8RBQ9</accession>
<organism evidence="1 2">
    <name type="scientific">Coccidioides immitis RMSCC 3703</name>
    <dbReference type="NCBI Taxonomy" id="454286"/>
    <lineage>
        <taxon>Eukaryota</taxon>
        <taxon>Fungi</taxon>
        <taxon>Dikarya</taxon>
        <taxon>Ascomycota</taxon>
        <taxon>Pezizomycotina</taxon>
        <taxon>Eurotiomycetes</taxon>
        <taxon>Eurotiomycetidae</taxon>
        <taxon>Onygenales</taxon>
        <taxon>Onygenaceae</taxon>
        <taxon>Coccidioides</taxon>
    </lineage>
</organism>
<dbReference type="AlphaFoldDB" id="A0A0J8RBQ9"/>
<evidence type="ECO:0000313" key="2">
    <source>
        <dbReference type="Proteomes" id="UP000054559"/>
    </source>
</evidence>
<proteinExistence type="predicted"/>
<dbReference type="EMBL" id="DS268126">
    <property type="protein sequence ID" value="KMU81860.1"/>
    <property type="molecule type" value="Genomic_DNA"/>
</dbReference>
<name>A0A0J8RBQ9_COCIT</name>
<protein>
    <submittedName>
        <fullName evidence="1">Uncharacterized protein</fullName>
    </submittedName>
</protein>
<sequence>MKARGKLRHSPDNGIRPQLYKDLSYNMVKLALSAVALSPLLAIGRAVAVPVEDVIGRDLSTETIDKSTDVQANSSLDIRDAAFKNTCYHPSTDVSVGTIGGAVACSKFLKGLDTRQCHAKRGGLVLCEEKGTVSTLRLGSIGWWNTALPAKGMTAKLPAWRRLMGTETIASDSRVSNAACLLRGGVRRIV</sequence>